<accession>A0A0A2M8I1</accession>
<dbReference type="AlphaFoldDB" id="A0A0A2M8I1"/>
<reference evidence="1 2" key="1">
    <citation type="submission" date="2013-09" db="EMBL/GenBank/DDBJ databases">
        <authorList>
            <person name="Zeng Z."/>
            <person name="Chen C."/>
        </authorList>
    </citation>
    <scope>NUCLEOTIDE SEQUENCE [LARGE SCALE GENOMIC DNA]</scope>
    <source>
        <strain evidence="1 2">GH29-5</strain>
    </source>
</reference>
<sequence length="82" mass="8843">MLALSEGSRAMAEGLFYIMASYSSWLSKMTITSSDMNYKMPLCNTALGKKLLAQVACIRVFAPKTVTVIFLVAEGSVGKLSV</sequence>
<gene>
    <name evidence="1" type="ORF">Q764_10305</name>
</gene>
<dbReference type="EMBL" id="JRLW01000013">
    <property type="protein sequence ID" value="KGO88987.1"/>
    <property type="molecule type" value="Genomic_DNA"/>
</dbReference>
<proteinExistence type="predicted"/>
<dbReference type="Proteomes" id="UP000030121">
    <property type="component" value="Unassembled WGS sequence"/>
</dbReference>
<keyword evidence="2" id="KW-1185">Reference proteome</keyword>
<protein>
    <submittedName>
        <fullName evidence="1">Uncharacterized protein</fullName>
    </submittedName>
</protein>
<evidence type="ECO:0000313" key="1">
    <source>
        <dbReference type="EMBL" id="KGO88987.1"/>
    </source>
</evidence>
<comment type="caution">
    <text evidence="1">The sequence shown here is derived from an EMBL/GenBank/DDBJ whole genome shotgun (WGS) entry which is preliminary data.</text>
</comment>
<evidence type="ECO:0000313" key="2">
    <source>
        <dbReference type="Proteomes" id="UP000030121"/>
    </source>
</evidence>
<organism evidence="1 2">
    <name type="scientific">Flavobacterium suncheonense GH29-5 = DSM 17707</name>
    <dbReference type="NCBI Taxonomy" id="1121899"/>
    <lineage>
        <taxon>Bacteria</taxon>
        <taxon>Pseudomonadati</taxon>
        <taxon>Bacteroidota</taxon>
        <taxon>Flavobacteriia</taxon>
        <taxon>Flavobacteriales</taxon>
        <taxon>Flavobacteriaceae</taxon>
        <taxon>Flavobacterium</taxon>
    </lineage>
</organism>
<name>A0A0A2M8I1_9FLAO</name>